<dbReference type="Proteomes" id="UP000655751">
    <property type="component" value="Unassembled WGS sequence"/>
</dbReference>
<dbReference type="EMBL" id="JADMLG010000034">
    <property type="protein sequence ID" value="MBH0781872.1"/>
    <property type="molecule type" value="Genomic_DNA"/>
</dbReference>
<dbReference type="AlphaFoldDB" id="A0A931IHH4"/>
<proteinExistence type="predicted"/>
<evidence type="ECO:0000313" key="2">
    <source>
        <dbReference type="Proteomes" id="UP000655751"/>
    </source>
</evidence>
<organism evidence="1 2">
    <name type="scientific">Nocardia bovistercoris</name>
    <dbReference type="NCBI Taxonomy" id="2785916"/>
    <lineage>
        <taxon>Bacteria</taxon>
        <taxon>Bacillati</taxon>
        <taxon>Actinomycetota</taxon>
        <taxon>Actinomycetes</taxon>
        <taxon>Mycobacteriales</taxon>
        <taxon>Nocardiaceae</taxon>
        <taxon>Nocardia</taxon>
    </lineage>
</organism>
<protein>
    <submittedName>
        <fullName evidence="1">Uncharacterized protein</fullName>
    </submittedName>
</protein>
<gene>
    <name evidence="1" type="ORF">IT779_36930</name>
</gene>
<keyword evidence="2" id="KW-1185">Reference proteome</keyword>
<dbReference type="RefSeq" id="WP_196154153.1">
    <property type="nucleotide sequence ID" value="NZ_JADMLG010000034.1"/>
</dbReference>
<evidence type="ECO:0000313" key="1">
    <source>
        <dbReference type="EMBL" id="MBH0781872.1"/>
    </source>
</evidence>
<reference evidence="1" key="1">
    <citation type="submission" date="2020-11" db="EMBL/GenBank/DDBJ databases">
        <title>Nocardia NEAU-351.nov., a novel actinomycete isolated from the cow dung.</title>
        <authorList>
            <person name="Zhang X."/>
        </authorList>
    </citation>
    <scope>NUCLEOTIDE SEQUENCE</scope>
    <source>
        <strain evidence="1">NEAU-351</strain>
    </source>
</reference>
<accession>A0A931IHH4</accession>
<name>A0A931IHH4_9NOCA</name>
<comment type="caution">
    <text evidence="1">The sequence shown here is derived from an EMBL/GenBank/DDBJ whole genome shotgun (WGS) entry which is preliminary data.</text>
</comment>
<sequence length="154" mass="17540">MSKGDLYYSQSKDISLFDAFTDEGVYGIENANGLVIAMRRVDRHLVVEKVSLSSLKTSNRVEVYRRDYLRGALSADDVVANAEKLYDRYRSGERLPCSRFVNMNAAAWAILCKTGRWKRENVKRLRFVSGHPVGMVLKLAYNAINPEFKTVQVL</sequence>